<dbReference type="InterPro" id="IPR025997">
    <property type="entry name" value="SBP_2_dom"/>
</dbReference>
<dbReference type="PANTHER" id="PTHR46847">
    <property type="entry name" value="D-ALLOSE-BINDING PERIPLASMIC PROTEIN-RELATED"/>
    <property type="match status" value="1"/>
</dbReference>
<evidence type="ECO:0000256" key="2">
    <source>
        <dbReference type="ARBA" id="ARBA00007639"/>
    </source>
</evidence>
<reference evidence="5 6" key="1">
    <citation type="submission" date="2006-05" db="EMBL/GenBank/DDBJ databases">
        <authorList>
            <person name="King G."/>
            <person name="Ferriera S."/>
            <person name="Johnson J."/>
            <person name="Kravitz S."/>
            <person name="Beeson K."/>
            <person name="Sutton G."/>
            <person name="Rogers Y.-H."/>
            <person name="Friedman R."/>
            <person name="Frazier M."/>
            <person name="Venter J.C."/>
        </authorList>
    </citation>
    <scope>NUCLEOTIDE SEQUENCE [LARGE SCALE GENOMIC DNA]</scope>
    <source>
        <strain evidence="6">ATCC 25650 / DSM 13394 / JCM 20685 / NBRC 16684 / NCIMB 2208 / IAM 12614 / B1</strain>
    </source>
</reference>
<gene>
    <name evidence="5" type="ORF">SIAM614_22857</name>
</gene>
<dbReference type="eggNOG" id="COG1879">
    <property type="taxonomic scope" value="Bacteria"/>
</dbReference>
<dbReference type="InterPro" id="IPR028082">
    <property type="entry name" value="Peripla_BP_I"/>
</dbReference>
<keyword evidence="3" id="KW-0732">Signal</keyword>
<dbReference type="Pfam" id="PF13407">
    <property type="entry name" value="Peripla_BP_4"/>
    <property type="match status" value="1"/>
</dbReference>
<protein>
    <submittedName>
        <fullName evidence="5">ABC-type sugar transport system, periplasmic component</fullName>
    </submittedName>
</protein>
<evidence type="ECO:0000259" key="4">
    <source>
        <dbReference type="Pfam" id="PF13407"/>
    </source>
</evidence>
<evidence type="ECO:0000256" key="3">
    <source>
        <dbReference type="ARBA" id="ARBA00022729"/>
    </source>
</evidence>
<comment type="similarity">
    <text evidence="2">Belongs to the bacterial solute-binding protein 2 family.</text>
</comment>
<dbReference type="AlphaFoldDB" id="A0NMX8"/>
<keyword evidence="5" id="KW-0762">Sugar transport</keyword>
<organism evidence="5 6">
    <name type="scientific">Roseibium aggregatum (strain ATCC 25650 / DSM 13394 / JCM 20685 / NBRC 16684 / NCIMB 2208 / IAM 12614 / B1)</name>
    <name type="common">Stappia aggregata</name>
    <dbReference type="NCBI Taxonomy" id="384765"/>
    <lineage>
        <taxon>Bacteria</taxon>
        <taxon>Pseudomonadati</taxon>
        <taxon>Pseudomonadota</taxon>
        <taxon>Alphaproteobacteria</taxon>
        <taxon>Hyphomicrobiales</taxon>
        <taxon>Stappiaceae</taxon>
        <taxon>Roseibium</taxon>
    </lineage>
</organism>
<dbReference type="Proteomes" id="UP000004848">
    <property type="component" value="Unassembled WGS sequence"/>
</dbReference>
<dbReference type="EMBL" id="AAUW01000002">
    <property type="protein sequence ID" value="EAV45509.1"/>
    <property type="molecule type" value="Genomic_DNA"/>
</dbReference>
<dbReference type="GO" id="GO:0030313">
    <property type="term" value="C:cell envelope"/>
    <property type="evidence" value="ECO:0007669"/>
    <property type="project" value="UniProtKB-SubCell"/>
</dbReference>
<dbReference type="CDD" id="cd06324">
    <property type="entry name" value="PBP1_ABC_sugar_binding-like"/>
    <property type="match status" value="1"/>
</dbReference>
<dbReference type="GO" id="GO:0030246">
    <property type="term" value="F:carbohydrate binding"/>
    <property type="evidence" value="ECO:0007669"/>
    <property type="project" value="UniProtKB-ARBA"/>
</dbReference>
<dbReference type="PANTHER" id="PTHR46847:SF2">
    <property type="entry name" value="ABC TRANSPORTER SUGAR-BINDING PROTEIN"/>
    <property type="match status" value="1"/>
</dbReference>
<accession>A0NMX8</accession>
<comment type="caution">
    <text evidence="5">The sequence shown here is derived from an EMBL/GenBank/DDBJ whole genome shotgun (WGS) entry which is preliminary data.</text>
</comment>
<sequence>MNMKLFQPLSLAADGLQSQGSGHVCQGEPGCRSVAGKVEVRRIDMFVRLLCMVWFWIAASVVQASDFRVTFINPGGETGFWGDVSKTMSAAAADLNVDLEILYANRRPYGMQELLRRRLDQGDLPDYFILVNENQSAARLMQLMEGKPSKVLFLLNKLTPQQRVELERRNIDLSGIIASIVPDNETAGYDMAQSLFDEARLFHPQVKEIRLLALTGDTTTPAGLQRELGMMRAVADNSDVKLVHAIPVNWNEELAFVRTRNVLNRTRIDVVWGANDEIALGAQRAAAEAGLHIGKDILFAGLNWSNRGMNSVKSGNLTMTHGGHFFAGAWSIVMLRDHYFRRIQSEVSVDVMFKMSPITSQNVDVYLSRLGDGNWDKIDFAGFCKSMSNRSHYDFSATAILEAADN</sequence>
<dbReference type="SUPFAM" id="SSF53822">
    <property type="entry name" value="Periplasmic binding protein-like I"/>
    <property type="match status" value="1"/>
</dbReference>
<proteinExistence type="inferred from homology"/>
<feature type="domain" description="Periplasmic binding protein" evidence="4">
    <location>
        <begin position="70"/>
        <end position="326"/>
    </location>
</feature>
<evidence type="ECO:0000256" key="1">
    <source>
        <dbReference type="ARBA" id="ARBA00004196"/>
    </source>
</evidence>
<comment type="subcellular location">
    <subcellularLocation>
        <location evidence="1">Cell envelope</location>
    </subcellularLocation>
</comment>
<evidence type="ECO:0000313" key="5">
    <source>
        <dbReference type="EMBL" id="EAV45509.1"/>
    </source>
</evidence>
<keyword evidence="5" id="KW-0813">Transport</keyword>
<evidence type="ECO:0000313" key="6">
    <source>
        <dbReference type="Proteomes" id="UP000004848"/>
    </source>
</evidence>
<dbReference type="Gene3D" id="3.40.50.2300">
    <property type="match status" value="2"/>
</dbReference>
<name>A0NMX8_ROSAI</name>